<organism evidence="7 8">
    <name type="scientific">Pseudoduganella buxea</name>
    <dbReference type="NCBI Taxonomy" id="1949069"/>
    <lineage>
        <taxon>Bacteria</taxon>
        <taxon>Pseudomonadati</taxon>
        <taxon>Pseudomonadota</taxon>
        <taxon>Betaproteobacteria</taxon>
        <taxon>Burkholderiales</taxon>
        <taxon>Oxalobacteraceae</taxon>
        <taxon>Telluria group</taxon>
        <taxon>Pseudoduganella</taxon>
    </lineage>
</organism>
<gene>
    <name evidence="7" type="ORF">GM672_14795</name>
</gene>
<dbReference type="NCBIfam" id="TIGR01730">
    <property type="entry name" value="RND_mfp"/>
    <property type="match status" value="1"/>
</dbReference>
<feature type="domain" description="Multidrug resistance protein MdtA-like beta-barrel" evidence="5">
    <location>
        <begin position="232"/>
        <end position="319"/>
    </location>
</feature>
<evidence type="ECO:0000256" key="2">
    <source>
        <dbReference type="ARBA" id="ARBA00009477"/>
    </source>
</evidence>
<dbReference type="PANTHER" id="PTHR30158">
    <property type="entry name" value="ACRA/E-RELATED COMPONENT OF DRUG EFFLUX TRANSPORTER"/>
    <property type="match status" value="1"/>
</dbReference>
<sequence length="424" mass="45057">MAARPSLLSPSPPLTINRNEMSMLGKSMCLPVAALATMAAALAGCGEPPAAPGPKAAAATVAVLTVKAQPVPLRAELPGRVTALRVSEVRPQVGGMIVRRHFEEGTDVAAGALLYEIGSDSHAARHEQAEAELAIEQAALVNLRIIAERYRRLIDSKTVTQQDHDLAQANYEQGLARVKARQAALRTAQIDLQRTRIRAPIAGRIGRSAVTEGALVASEQAEPLARIQQVDPILVDIVQSSQQLTQLKRRLGSGALQPGQARVTLLLEDGQPYRHAGTLKFTEMNVDGDTGSVTLRASFPNPDRLLVPGMYVRAKLEQGVQPDAVLLPRQAVRHNERNEATAWVVDGAGKVEQRALDLIADAGDQGGQWSVRAGLRTGERVIVEGAAKVAPGATVKVVEWRERTAAVPVPPAPVSAATMPPSEG</sequence>
<dbReference type="Pfam" id="PF25876">
    <property type="entry name" value="HH_MFP_RND"/>
    <property type="match status" value="1"/>
</dbReference>
<dbReference type="Pfam" id="PF25944">
    <property type="entry name" value="Beta-barrel_RND"/>
    <property type="match status" value="1"/>
</dbReference>
<dbReference type="Gene3D" id="2.40.420.20">
    <property type="match status" value="1"/>
</dbReference>
<dbReference type="Gene3D" id="2.40.50.100">
    <property type="match status" value="1"/>
</dbReference>
<dbReference type="PANTHER" id="PTHR30158:SF3">
    <property type="entry name" value="MULTIDRUG EFFLUX PUMP SUBUNIT ACRA-RELATED"/>
    <property type="match status" value="1"/>
</dbReference>
<dbReference type="InterPro" id="IPR058624">
    <property type="entry name" value="MdtA-like_HH"/>
</dbReference>
<dbReference type="Proteomes" id="UP000430634">
    <property type="component" value="Unassembled WGS sequence"/>
</dbReference>
<proteinExistence type="inferred from homology"/>
<evidence type="ECO:0000313" key="8">
    <source>
        <dbReference type="Proteomes" id="UP000430634"/>
    </source>
</evidence>
<evidence type="ECO:0000259" key="6">
    <source>
        <dbReference type="Pfam" id="PF25967"/>
    </source>
</evidence>
<evidence type="ECO:0000259" key="5">
    <source>
        <dbReference type="Pfam" id="PF25944"/>
    </source>
</evidence>
<dbReference type="OrthoDB" id="9800613at2"/>
<comment type="subcellular location">
    <subcellularLocation>
        <location evidence="1">Cell envelope</location>
    </subcellularLocation>
</comment>
<dbReference type="InterPro" id="IPR058626">
    <property type="entry name" value="MdtA-like_b-barrel"/>
</dbReference>
<dbReference type="InterPro" id="IPR058627">
    <property type="entry name" value="MdtA-like_C"/>
</dbReference>
<reference evidence="7 8" key="1">
    <citation type="submission" date="2019-11" db="EMBL/GenBank/DDBJ databases">
        <title>Type strains purchased from KCTC, JCM and DSMZ.</title>
        <authorList>
            <person name="Lu H."/>
        </authorList>
    </citation>
    <scope>NUCLEOTIDE SEQUENCE [LARGE SCALE GENOMIC DNA]</scope>
    <source>
        <strain evidence="7 8">KCTC 52429</strain>
    </source>
</reference>
<feature type="domain" description="Multidrug resistance protein MdtA-like alpha-helical hairpin" evidence="3">
    <location>
        <begin position="127"/>
        <end position="194"/>
    </location>
</feature>
<dbReference type="AlphaFoldDB" id="A0A6I3T336"/>
<feature type="domain" description="Multidrug resistance protein MdtA-like C-terminal permuted SH3" evidence="6">
    <location>
        <begin position="323"/>
        <end position="387"/>
    </location>
</feature>
<dbReference type="Gene3D" id="1.10.287.470">
    <property type="entry name" value="Helix hairpin bin"/>
    <property type="match status" value="1"/>
</dbReference>
<protein>
    <submittedName>
        <fullName evidence="7">Efflux RND transporter periplasmic adaptor subunit</fullName>
    </submittedName>
</protein>
<dbReference type="InterPro" id="IPR006143">
    <property type="entry name" value="RND_pump_MFP"/>
</dbReference>
<dbReference type="GO" id="GO:0005886">
    <property type="term" value="C:plasma membrane"/>
    <property type="evidence" value="ECO:0007669"/>
    <property type="project" value="TreeGrafter"/>
</dbReference>
<comment type="similarity">
    <text evidence="2">Belongs to the membrane fusion protein (MFP) (TC 8.A.1) family.</text>
</comment>
<dbReference type="InterPro" id="IPR058625">
    <property type="entry name" value="MdtA-like_BSH"/>
</dbReference>
<name>A0A6I3T336_9BURK</name>
<evidence type="ECO:0000259" key="3">
    <source>
        <dbReference type="Pfam" id="PF25876"/>
    </source>
</evidence>
<dbReference type="Pfam" id="PF25967">
    <property type="entry name" value="RND-MFP_C"/>
    <property type="match status" value="1"/>
</dbReference>
<dbReference type="SUPFAM" id="SSF111369">
    <property type="entry name" value="HlyD-like secretion proteins"/>
    <property type="match status" value="1"/>
</dbReference>
<comment type="caution">
    <text evidence="7">The sequence shown here is derived from an EMBL/GenBank/DDBJ whole genome shotgun (WGS) entry which is preliminary data.</text>
</comment>
<accession>A0A6I3T336</accession>
<evidence type="ECO:0000256" key="1">
    <source>
        <dbReference type="ARBA" id="ARBA00004196"/>
    </source>
</evidence>
<evidence type="ECO:0000313" key="7">
    <source>
        <dbReference type="EMBL" id="MTV53997.1"/>
    </source>
</evidence>
<dbReference type="EMBL" id="WNKZ01000040">
    <property type="protein sequence ID" value="MTV53997.1"/>
    <property type="molecule type" value="Genomic_DNA"/>
</dbReference>
<dbReference type="GO" id="GO:0022857">
    <property type="term" value="F:transmembrane transporter activity"/>
    <property type="evidence" value="ECO:0007669"/>
    <property type="project" value="InterPro"/>
</dbReference>
<dbReference type="Gene3D" id="2.40.30.170">
    <property type="match status" value="1"/>
</dbReference>
<evidence type="ECO:0000259" key="4">
    <source>
        <dbReference type="Pfam" id="PF25917"/>
    </source>
</evidence>
<feature type="domain" description="Multidrug resistance protein MdtA-like barrel-sandwich hybrid" evidence="4">
    <location>
        <begin position="85"/>
        <end position="227"/>
    </location>
</feature>
<dbReference type="GO" id="GO:0030313">
    <property type="term" value="C:cell envelope"/>
    <property type="evidence" value="ECO:0007669"/>
    <property type="project" value="UniProtKB-SubCell"/>
</dbReference>
<dbReference type="FunFam" id="2.40.420.20:FF:000001">
    <property type="entry name" value="Efflux RND transporter periplasmic adaptor subunit"/>
    <property type="match status" value="1"/>
</dbReference>
<dbReference type="GO" id="GO:0046677">
    <property type="term" value="P:response to antibiotic"/>
    <property type="evidence" value="ECO:0007669"/>
    <property type="project" value="TreeGrafter"/>
</dbReference>
<dbReference type="Pfam" id="PF25917">
    <property type="entry name" value="BSH_RND"/>
    <property type="match status" value="1"/>
</dbReference>